<sequence length="207" mass="23201">MYNLKYFSIIFALIGCCCSLTCAKGFSCEQGWSKLGINCFKVFTFYGSYGAENFANSKDAKSRCEALGANLASLHSSFENQFVQELVRKSYAQCQKDNVPWCCDSYTYDGYWIGMSLTRASNGTILSAKWSDGTNTHYGNPLKFADRTPWYTPEHRPKQDNTESNCVFMLLTNSGIGWADYDCAMAKIGGYVCKKKAKKAATLQEIF</sequence>
<dbReference type="AlphaFoldDB" id="A0ABD2KBS6"/>
<keyword evidence="4" id="KW-1185">Reference proteome</keyword>
<evidence type="ECO:0000313" key="3">
    <source>
        <dbReference type="EMBL" id="KAL3100118.1"/>
    </source>
</evidence>
<protein>
    <recommendedName>
        <fullName evidence="2">C-type lectin domain-containing protein</fullName>
    </recommendedName>
</protein>
<dbReference type="InterPro" id="IPR016186">
    <property type="entry name" value="C-type_lectin-like/link_sf"/>
</dbReference>
<dbReference type="PROSITE" id="PS50041">
    <property type="entry name" value="C_TYPE_LECTIN_2"/>
    <property type="match status" value="1"/>
</dbReference>
<accession>A0ABD2KBS6</accession>
<evidence type="ECO:0000256" key="1">
    <source>
        <dbReference type="SAM" id="SignalP"/>
    </source>
</evidence>
<evidence type="ECO:0000313" key="4">
    <source>
        <dbReference type="Proteomes" id="UP001620645"/>
    </source>
</evidence>
<proteinExistence type="predicted"/>
<dbReference type="PROSITE" id="PS51257">
    <property type="entry name" value="PROKAR_LIPOPROTEIN"/>
    <property type="match status" value="1"/>
</dbReference>
<comment type="caution">
    <text evidence="3">The sequence shown here is derived from an EMBL/GenBank/DDBJ whole genome shotgun (WGS) entry which is preliminary data.</text>
</comment>
<dbReference type="PANTHER" id="PTHR22803">
    <property type="entry name" value="MANNOSE, PHOSPHOLIPASE, LECTIN RECEPTOR RELATED"/>
    <property type="match status" value="1"/>
</dbReference>
<dbReference type="SMART" id="SM00034">
    <property type="entry name" value="CLECT"/>
    <property type="match status" value="1"/>
</dbReference>
<dbReference type="InterPro" id="IPR016187">
    <property type="entry name" value="CTDL_fold"/>
</dbReference>
<feature type="chain" id="PRO_5044887569" description="C-type lectin domain-containing protein" evidence="1">
    <location>
        <begin position="24"/>
        <end position="207"/>
    </location>
</feature>
<feature type="signal peptide" evidence="1">
    <location>
        <begin position="1"/>
        <end position="23"/>
    </location>
</feature>
<evidence type="ECO:0000259" key="2">
    <source>
        <dbReference type="PROSITE" id="PS50041"/>
    </source>
</evidence>
<dbReference type="EMBL" id="JBICCN010000036">
    <property type="protein sequence ID" value="KAL3100118.1"/>
    <property type="molecule type" value="Genomic_DNA"/>
</dbReference>
<gene>
    <name evidence="3" type="ORF">niasHS_000729</name>
</gene>
<dbReference type="CDD" id="cd00037">
    <property type="entry name" value="CLECT"/>
    <property type="match status" value="1"/>
</dbReference>
<keyword evidence="1" id="KW-0732">Signal</keyword>
<dbReference type="SUPFAM" id="SSF56436">
    <property type="entry name" value="C-type lectin-like"/>
    <property type="match status" value="1"/>
</dbReference>
<feature type="domain" description="C-type lectin" evidence="2">
    <location>
        <begin position="49"/>
        <end position="183"/>
    </location>
</feature>
<dbReference type="Proteomes" id="UP001620645">
    <property type="component" value="Unassembled WGS sequence"/>
</dbReference>
<organism evidence="3 4">
    <name type="scientific">Heterodera schachtii</name>
    <name type="common">Sugarbeet cyst nematode worm</name>
    <name type="synonym">Tylenchus schachtii</name>
    <dbReference type="NCBI Taxonomy" id="97005"/>
    <lineage>
        <taxon>Eukaryota</taxon>
        <taxon>Metazoa</taxon>
        <taxon>Ecdysozoa</taxon>
        <taxon>Nematoda</taxon>
        <taxon>Chromadorea</taxon>
        <taxon>Rhabditida</taxon>
        <taxon>Tylenchina</taxon>
        <taxon>Tylenchomorpha</taxon>
        <taxon>Tylenchoidea</taxon>
        <taxon>Heteroderidae</taxon>
        <taxon>Heteroderinae</taxon>
        <taxon>Heterodera</taxon>
    </lineage>
</organism>
<name>A0ABD2KBS6_HETSC</name>
<dbReference type="Pfam" id="PF00059">
    <property type="entry name" value="Lectin_C"/>
    <property type="match status" value="1"/>
</dbReference>
<dbReference type="InterPro" id="IPR050111">
    <property type="entry name" value="C-type_lectin/snaclec_domain"/>
</dbReference>
<reference evidence="3 4" key="1">
    <citation type="submission" date="2024-10" db="EMBL/GenBank/DDBJ databases">
        <authorList>
            <person name="Kim D."/>
        </authorList>
    </citation>
    <scope>NUCLEOTIDE SEQUENCE [LARGE SCALE GENOMIC DNA]</scope>
    <source>
        <strain evidence="3">Taebaek</strain>
    </source>
</reference>
<dbReference type="Gene3D" id="3.10.100.10">
    <property type="entry name" value="Mannose-Binding Protein A, subunit A"/>
    <property type="match status" value="1"/>
</dbReference>
<dbReference type="InterPro" id="IPR001304">
    <property type="entry name" value="C-type_lectin-like"/>
</dbReference>